<reference evidence="6 7" key="1">
    <citation type="submission" date="2017-01" db="EMBL/GenBank/DDBJ databases">
        <title>Novel large sulfur bacteria in the metagenomes of groundwater-fed chemosynthetic microbial mats in the Lake Huron basin.</title>
        <authorList>
            <person name="Sharrar A.M."/>
            <person name="Flood B.E."/>
            <person name="Bailey J.V."/>
            <person name="Jones D.S."/>
            <person name="Biddanda B."/>
            <person name="Ruberg S.A."/>
            <person name="Marcus D.N."/>
            <person name="Dick G.J."/>
        </authorList>
    </citation>
    <scope>NUCLEOTIDE SEQUENCE [LARGE SCALE GENOMIC DNA]</scope>
    <source>
        <strain evidence="6">A8</strain>
    </source>
</reference>
<evidence type="ECO:0000256" key="3">
    <source>
        <dbReference type="SAM" id="SignalP"/>
    </source>
</evidence>
<dbReference type="Pfam" id="PF01464">
    <property type="entry name" value="SLT"/>
    <property type="match status" value="1"/>
</dbReference>
<proteinExistence type="inferred from homology"/>
<comment type="similarity">
    <text evidence="1">Belongs to the transglycosylase Slt family.</text>
</comment>
<gene>
    <name evidence="6" type="ORF">BWK73_21055</name>
</gene>
<comment type="caution">
    <text evidence="6">The sequence shown here is derived from an EMBL/GenBank/DDBJ whole genome shotgun (WGS) entry which is preliminary data.</text>
</comment>
<dbReference type="InterPro" id="IPR037061">
    <property type="entry name" value="Lytic_TGlycoase_superhlx_L_sf"/>
</dbReference>
<evidence type="ECO:0000313" key="6">
    <source>
        <dbReference type="EMBL" id="OQX10162.1"/>
    </source>
</evidence>
<evidence type="ECO:0000256" key="2">
    <source>
        <dbReference type="ARBA" id="ARBA00022729"/>
    </source>
</evidence>
<dbReference type="GO" id="GO:0016020">
    <property type="term" value="C:membrane"/>
    <property type="evidence" value="ECO:0007669"/>
    <property type="project" value="InterPro"/>
</dbReference>
<name>A0A1Y1QNN1_9GAMM</name>
<feature type="signal peptide" evidence="3">
    <location>
        <begin position="1"/>
        <end position="21"/>
    </location>
</feature>
<dbReference type="Pfam" id="PF14718">
    <property type="entry name" value="SLT_L"/>
    <property type="match status" value="1"/>
</dbReference>
<dbReference type="Proteomes" id="UP000192491">
    <property type="component" value="Unassembled WGS sequence"/>
</dbReference>
<dbReference type="PANTHER" id="PTHR37423:SF5">
    <property type="entry name" value="SOLUBLE LYTIC MUREIN TRANSGLYCOSYLASE"/>
    <property type="match status" value="1"/>
</dbReference>
<dbReference type="InterPro" id="IPR000189">
    <property type="entry name" value="Transglyc_AS"/>
</dbReference>
<dbReference type="GO" id="GO:0008933">
    <property type="term" value="F:peptidoglycan lytic transglycosylase activity"/>
    <property type="evidence" value="ECO:0007669"/>
    <property type="project" value="InterPro"/>
</dbReference>
<dbReference type="InterPro" id="IPR008939">
    <property type="entry name" value="Lytic_TGlycosylase_superhlx_U"/>
</dbReference>
<dbReference type="InterPro" id="IPR012289">
    <property type="entry name" value="Lytic_TGlycosylase_superhlx_L"/>
</dbReference>
<dbReference type="Gene3D" id="1.10.530.10">
    <property type="match status" value="1"/>
</dbReference>
<dbReference type="EMBL" id="MTEJ01000121">
    <property type="protein sequence ID" value="OQX10162.1"/>
    <property type="molecule type" value="Genomic_DNA"/>
</dbReference>
<keyword evidence="2 3" id="KW-0732">Signal</keyword>
<dbReference type="SUPFAM" id="SSF48435">
    <property type="entry name" value="Bacterial muramidases"/>
    <property type="match status" value="1"/>
</dbReference>
<dbReference type="PANTHER" id="PTHR37423">
    <property type="entry name" value="SOLUBLE LYTIC MUREIN TRANSGLYCOSYLASE-RELATED"/>
    <property type="match status" value="1"/>
</dbReference>
<feature type="chain" id="PRO_5013208718" description="Lytic murein transglycosylase" evidence="3">
    <location>
        <begin position="22"/>
        <end position="649"/>
    </location>
</feature>
<dbReference type="InterPro" id="IPR008258">
    <property type="entry name" value="Transglycosylase_SLT_dom_1"/>
</dbReference>
<dbReference type="GO" id="GO:0042597">
    <property type="term" value="C:periplasmic space"/>
    <property type="evidence" value="ECO:0007669"/>
    <property type="project" value="InterPro"/>
</dbReference>
<dbReference type="GO" id="GO:0000270">
    <property type="term" value="P:peptidoglycan metabolic process"/>
    <property type="evidence" value="ECO:0007669"/>
    <property type="project" value="InterPro"/>
</dbReference>
<evidence type="ECO:0008006" key="8">
    <source>
        <dbReference type="Google" id="ProtNLM"/>
    </source>
</evidence>
<accession>A0A1Y1QNN1</accession>
<dbReference type="InterPro" id="IPR023346">
    <property type="entry name" value="Lysozyme-like_dom_sf"/>
</dbReference>
<evidence type="ECO:0000256" key="1">
    <source>
        <dbReference type="ARBA" id="ARBA00007734"/>
    </source>
</evidence>
<organism evidence="6 7">
    <name type="scientific">Thiothrix lacustris</name>
    <dbReference type="NCBI Taxonomy" id="525917"/>
    <lineage>
        <taxon>Bacteria</taxon>
        <taxon>Pseudomonadati</taxon>
        <taxon>Pseudomonadota</taxon>
        <taxon>Gammaproteobacteria</taxon>
        <taxon>Thiotrichales</taxon>
        <taxon>Thiotrichaceae</taxon>
        <taxon>Thiothrix</taxon>
    </lineage>
</organism>
<dbReference type="PROSITE" id="PS00922">
    <property type="entry name" value="TRANSGLYCOSYLASE"/>
    <property type="match status" value="1"/>
</dbReference>
<sequence length="649" mass="71442">MIKKLLICLCLSALTLSNAHAAPLDVTRQQFQQVRADLQAGKVDSFVALPAALRAYPLYPWLEYEYLKLSGAAIPDAQLATFVQRYPHSLLADEFYPVLAARLASKQAWNALLENLPATVTSTEVRCYRVQALAATGQKEAALSEGKAAWLQIEKNFPAACVPVTALLRAHVQLSTDDYWQRIRAAVEKNQSTLATQLAADLPPDQQAAVAVWVAMRQDPVPALENALKQPESAALRGAIAFGLERIAKKESATAENVWQRARQILHFTEQESAAVESALGMNQAMRHDAAAIARLAAIPDALRSQEASQWLVRIAARENDWARVLQAAQSIKADNERDAAPWQYWQARALDALGKKPEAASMYANITQHTTFYGFLAADHLGQDYRTLADAPVDRQQRVAGLQRVAAVQRAFEWFALGEREQGRKEWFRALTPMDQPGKLAAAELALTSGDPNLAIWTLSRAKAWGEVNLRFPVVHADLVQKQAAAQGVLPAWVLGVMRRESAFDATAASSANAFGLMQLILPTAKDVGRKLGLSINTKDDVFPLETNVQLGSAYLAQMLTRFNGDYAQATAAYNAGPGRPPQWSPRQTLSADQWVESIPFTETRDYVQAVMAYTTIYDYRLNEGKGRRLSERLPPIAPNAKKLSPDP</sequence>
<dbReference type="Gene3D" id="1.10.1240.20">
    <property type="entry name" value="Lytic transglycosylase, superhelical linker domain"/>
    <property type="match status" value="1"/>
</dbReference>
<evidence type="ECO:0000259" key="4">
    <source>
        <dbReference type="Pfam" id="PF01464"/>
    </source>
</evidence>
<evidence type="ECO:0000313" key="7">
    <source>
        <dbReference type="Proteomes" id="UP000192491"/>
    </source>
</evidence>
<dbReference type="Gene3D" id="1.25.20.10">
    <property type="entry name" value="Bacterial muramidases"/>
    <property type="match status" value="1"/>
</dbReference>
<evidence type="ECO:0000259" key="5">
    <source>
        <dbReference type="Pfam" id="PF14718"/>
    </source>
</evidence>
<dbReference type="CDD" id="cd13401">
    <property type="entry name" value="Slt70-like"/>
    <property type="match status" value="1"/>
</dbReference>
<feature type="domain" description="Lytic transglycosylase superhelical linker" evidence="5">
    <location>
        <begin position="405"/>
        <end position="468"/>
    </location>
</feature>
<protein>
    <recommendedName>
        <fullName evidence="8">Lytic murein transglycosylase</fullName>
    </recommendedName>
</protein>
<dbReference type="AlphaFoldDB" id="A0A1Y1QNN1"/>
<dbReference type="SUPFAM" id="SSF53955">
    <property type="entry name" value="Lysozyme-like"/>
    <property type="match status" value="1"/>
</dbReference>
<dbReference type="GO" id="GO:0004553">
    <property type="term" value="F:hydrolase activity, hydrolyzing O-glycosyl compounds"/>
    <property type="evidence" value="ECO:0007669"/>
    <property type="project" value="InterPro"/>
</dbReference>
<feature type="domain" description="Transglycosylase SLT" evidence="4">
    <location>
        <begin position="480"/>
        <end position="586"/>
    </location>
</feature>